<feature type="region of interest" description="Disordered" evidence="9">
    <location>
        <begin position="73"/>
        <end position="98"/>
    </location>
</feature>
<dbReference type="InterPro" id="IPR013088">
    <property type="entry name" value="Znf_NHR/GATA"/>
</dbReference>
<evidence type="ECO:0000259" key="10">
    <source>
        <dbReference type="PROSITE" id="PS50878"/>
    </source>
</evidence>
<evidence type="ECO:0000256" key="5">
    <source>
        <dbReference type="ARBA" id="ARBA00023125"/>
    </source>
</evidence>
<dbReference type="PANTHER" id="PTHR48462">
    <property type="entry name" value="PROTEIN, PUTATIVE-RELATED"/>
    <property type="match status" value="1"/>
</dbReference>
<keyword evidence="5" id="KW-0238">DNA-binding</keyword>
<dbReference type="InterPro" id="IPR001965">
    <property type="entry name" value="Znf_PHD"/>
</dbReference>
<dbReference type="PROSITE" id="PS50878">
    <property type="entry name" value="RT_POL"/>
    <property type="match status" value="1"/>
</dbReference>
<dbReference type="Pfam" id="PF00078">
    <property type="entry name" value="RVT_1"/>
    <property type="match status" value="1"/>
</dbReference>
<name>A0A8J4XRM9_CHIOP</name>
<evidence type="ECO:0000256" key="8">
    <source>
        <dbReference type="ARBA" id="ARBA00023242"/>
    </source>
</evidence>
<feature type="domain" description="Nuclear receptor" evidence="11">
    <location>
        <begin position="4"/>
        <end position="79"/>
    </location>
</feature>
<keyword evidence="4" id="KW-0805">Transcription regulation</keyword>
<proteinExistence type="predicted"/>
<protein>
    <submittedName>
        <fullName evidence="12">Retrotransposable element SLACS protein</fullName>
    </submittedName>
</protein>
<dbReference type="GO" id="GO:0008270">
    <property type="term" value="F:zinc ion binding"/>
    <property type="evidence" value="ECO:0007669"/>
    <property type="project" value="UniProtKB-KW"/>
</dbReference>
<evidence type="ECO:0000256" key="7">
    <source>
        <dbReference type="ARBA" id="ARBA00023170"/>
    </source>
</evidence>
<dbReference type="AlphaFoldDB" id="A0A8J4XRM9"/>
<dbReference type="SUPFAM" id="SSF57716">
    <property type="entry name" value="Glucocorticoid receptor-like (DNA-binding domain)"/>
    <property type="match status" value="1"/>
</dbReference>
<dbReference type="SMART" id="SM00249">
    <property type="entry name" value="PHD"/>
    <property type="match status" value="1"/>
</dbReference>
<dbReference type="PROSITE" id="PS51030">
    <property type="entry name" value="NUCLEAR_REC_DBD_2"/>
    <property type="match status" value="1"/>
</dbReference>
<evidence type="ECO:0000313" key="12">
    <source>
        <dbReference type="EMBL" id="KAG0710324.1"/>
    </source>
</evidence>
<keyword evidence="1" id="KW-0479">Metal-binding</keyword>
<keyword evidence="2" id="KW-0863">Zinc-finger</keyword>
<organism evidence="12 13">
    <name type="scientific">Chionoecetes opilio</name>
    <name type="common">Atlantic snow crab</name>
    <name type="synonym">Cancer opilio</name>
    <dbReference type="NCBI Taxonomy" id="41210"/>
    <lineage>
        <taxon>Eukaryota</taxon>
        <taxon>Metazoa</taxon>
        <taxon>Ecdysozoa</taxon>
        <taxon>Arthropoda</taxon>
        <taxon>Crustacea</taxon>
        <taxon>Multicrustacea</taxon>
        <taxon>Malacostraca</taxon>
        <taxon>Eumalacostraca</taxon>
        <taxon>Eucarida</taxon>
        <taxon>Decapoda</taxon>
        <taxon>Pleocyemata</taxon>
        <taxon>Brachyura</taxon>
        <taxon>Eubrachyura</taxon>
        <taxon>Majoidea</taxon>
        <taxon>Majidae</taxon>
        <taxon>Chionoecetes</taxon>
    </lineage>
</organism>
<dbReference type="PANTHER" id="PTHR48462:SF1">
    <property type="entry name" value="PROTEIN, PUTATIVE-RELATED"/>
    <property type="match status" value="1"/>
</dbReference>
<dbReference type="SMART" id="SM00399">
    <property type="entry name" value="ZnF_C4"/>
    <property type="match status" value="1"/>
</dbReference>
<dbReference type="InterPro" id="IPR011011">
    <property type="entry name" value="Znf_FYVE_PHD"/>
</dbReference>
<dbReference type="OrthoDB" id="7433202at2759"/>
<reference evidence="12" key="1">
    <citation type="submission" date="2020-07" db="EMBL/GenBank/DDBJ databases">
        <title>The High-quality genome of the commercially important snow crab, Chionoecetes opilio.</title>
        <authorList>
            <person name="Jeong J.-H."/>
            <person name="Ryu S."/>
        </authorList>
    </citation>
    <scope>NUCLEOTIDE SEQUENCE</scope>
    <source>
        <strain evidence="12">MADBK_172401_WGS</strain>
        <tissue evidence="12">Digestive gland</tissue>
    </source>
</reference>
<dbReference type="Gene3D" id="3.30.50.10">
    <property type="entry name" value="Erythroid Transcription Factor GATA-1, subunit A"/>
    <property type="match status" value="1"/>
</dbReference>
<feature type="region of interest" description="Disordered" evidence="9">
    <location>
        <begin position="229"/>
        <end position="259"/>
    </location>
</feature>
<evidence type="ECO:0000313" key="13">
    <source>
        <dbReference type="Proteomes" id="UP000770661"/>
    </source>
</evidence>
<dbReference type="Pfam" id="PF00105">
    <property type="entry name" value="zf-C4"/>
    <property type="match status" value="1"/>
</dbReference>
<evidence type="ECO:0000256" key="2">
    <source>
        <dbReference type="ARBA" id="ARBA00022771"/>
    </source>
</evidence>
<dbReference type="CDD" id="cd15489">
    <property type="entry name" value="PHD_SF"/>
    <property type="match status" value="1"/>
</dbReference>
<feature type="compositionally biased region" description="Polar residues" evidence="9">
    <location>
        <begin position="231"/>
        <end position="240"/>
    </location>
</feature>
<keyword evidence="6" id="KW-0804">Transcription</keyword>
<dbReference type="EMBL" id="JACEEZ010024325">
    <property type="protein sequence ID" value="KAG0710324.1"/>
    <property type="molecule type" value="Genomic_DNA"/>
</dbReference>
<keyword evidence="8" id="KW-0539">Nucleus</keyword>
<comment type="caution">
    <text evidence="12">The sequence shown here is derived from an EMBL/GenBank/DDBJ whole genome shotgun (WGS) entry which is preliminary data.</text>
</comment>
<evidence type="ECO:0000256" key="6">
    <source>
        <dbReference type="ARBA" id="ARBA00023163"/>
    </source>
</evidence>
<keyword evidence="13" id="KW-1185">Reference proteome</keyword>
<dbReference type="SUPFAM" id="SSF57903">
    <property type="entry name" value="FYVE/PHD zinc finger"/>
    <property type="match status" value="1"/>
</dbReference>
<gene>
    <name evidence="12" type="primary">RTP2_0</name>
    <name evidence="12" type="ORF">GWK47_023071</name>
</gene>
<dbReference type="Gene3D" id="3.30.40.10">
    <property type="entry name" value="Zinc/RING finger domain, C3HC4 (zinc finger)"/>
    <property type="match status" value="1"/>
</dbReference>
<dbReference type="GO" id="GO:0003700">
    <property type="term" value="F:DNA-binding transcription factor activity"/>
    <property type="evidence" value="ECO:0007669"/>
    <property type="project" value="InterPro"/>
</dbReference>
<keyword evidence="3" id="KW-0862">Zinc</keyword>
<dbReference type="InterPro" id="IPR000477">
    <property type="entry name" value="RT_dom"/>
</dbReference>
<dbReference type="InterPro" id="IPR001628">
    <property type="entry name" value="Znf_hrmn_rcpt"/>
</dbReference>
<feature type="domain" description="Reverse transcriptase" evidence="10">
    <location>
        <begin position="382"/>
        <end position="628"/>
    </location>
</feature>
<evidence type="ECO:0000256" key="1">
    <source>
        <dbReference type="ARBA" id="ARBA00022723"/>
    </source>
</evidence>
<accession>A0A8J4XRM9</accession>
<evidence type="ECO:0000256" key="3">
    <source>
        <dbReference type="ARBA" id="ARBA00022833"/>
    </source>
</evidence>
<dbReference type="Proteomes" id="UP000770661">
    <property type="component" value="Unassembled WGS sequence"/>
</dbReference>
<dbReference type="InterPro" id="IPR013083">
    <property type="entry name" value="Znf_RING/FYVE/PHD"/>
</dbReference>
<dbReference type="GO" id="GO:0043565">
    <property type="term" value="F:sequence-specific DNA binding"/>
    <property type="evidence" value="ECO:0007669"/>
    <property type="project" value="InterPro"/>
</dbReference>
<keyword evidence="7" id="KW-0675">Receptor</keyword>
<sequence length="1049" mass="112783">MASLPACAVCDADSRKGVSYGARSCPSCSEFFRRRVDNDPGACAHGGKCEITLHTRHLCAPCRLRKCRTAGMRPRASATPAPSQDDETTQHSTEAGPAPATPPCIVCDSVNIRKQIVTCSACRRPAHQTCVGLTRVQASALPIWNCSACLHLVPLADPVGNPLPDHEPAPADLAAGLADLKRRMRVPSHIPRRKQHRVATELADLITKALDQSTATARWNLLSYAHLSLGNPANNTPSTHTRPRRKHTNEDHPQINGNDALVRRIRSKCADADVRGALRLLTTSDTVAPPNAETVAELQTKHPPAPPEEDLSPLCRDQPTTTPLDITVEDVMAAIQSMPPGSSAGLDGIRPLHLRQLTSKRNAEAGVRLLTVLTALCRRTISGRIPDPARNAFFGASLIAIRKKQGGVRPIAIGSSYCHLASKLVAKRMATSLASQLAPTQLGVGTPLGCETAVHAGRSYVSSHYGSDQGLVKLDLSNAFNSVTREAVLTQVGRRFPAAMPLIRQAYAQPTPLFVADKVIWSCRGVQQGDPLGPLLFALAIDPIIQNLHSPLGLWYLDDGTLAGTADSVSTDIATLVPALQRIGLKVNSQKCEATFLHGNEVMDETFSELPDARITPLSTLSLLGAPICAESLPEALNTASQDTKRMIERVDGIGSHAALFFLSRYASVPRCTYLMRAAPTYLTPWDLLNIDEAMRSAISLTCNIALTDKSWIQASLPTRLGGIGVRRMEDVALPAYISSLSATRDLIRLINGRAGDDGSAQLAPALTAFSDLYPTLDDTDFNANTQIPQRKLDEAASHCRLDTLLQDSNQVHRARLLAAAEPHTGAWLDALPVELLGLLLPDEAVRVGVAMRLGAPVCLPHRCKCGSTADSLDHHQLSCCREPGRLPRHAAINDIIRRGLAAAGVPALLELRGLDRGDGRRPDGVTLTPFSIGRSLLWDTTCTNTFCATHVTDCAISPGAAARAAEQRKRTRYAALAQRYRFEPLAVETTGLLGPAISKLLAELGRRITTQTGEKRETCWIRQRISLAIVRGNAAAITVPLTEAASLL</sequence>
<evidence type="ECO:0000256" key="9">
    <source>
        <dbReference type="SAM" id="MobiDB-lite"/>
    </source>
</evidence>
<evidence type="ECO:0000256" key="4">
    <source>
        <dbReference type="ARBA" id="ARBA00023015"/>
    </source>
</evidence>
<evidence type="ECO:0000259" key="11">
    <source>
        <dbReference type="PROSITE" id="PS51030"/>
    </source>
</evidence>